<dbReference type="InterPro" id="IPR011009">
    <property type="entry name" value="Kinase-like_dom_sf"/>
</dbReference>
<protein>
    <submittedName>
        <fullName evidence="6">Phosphatidylinositol 3-kinase</fullName>
    </submittedName>
</protein>
<dbReference type="Proteomes" id="UP000236319">
    <property type="component" value="Unassembled WGS sequence"/>
</dbReference>
<dbReference type="EMBL" id="BDSA01000003">
    <property type="protein sequence ID" value="GBE61396.1"/>
    <property type="molecule type" value="Genomic_DNA"/>
</dbReference>
<dbReference type="SUPFAM" id="SSF48371">
    <property type="entry name" value="ARM repeat"/>
    <property type="match status" value="1"/>
</dbReference>
<evidence type="ECO:0000313" key="6">
    <source>
        <dbReference type="EMBL" id="GBE61396.1"/>
    </source>
</evidence>
<dbReference type="Gene3D" id="1.10.1070.11">
    <property type="entry name" value="Phosphatidylinositol 3-/4-kinase, catalytic domain"/>
    <property type="match status" value="1"/>
</dbReference>
<keyword evidence="1" id="KW-0808">Transferase</keyword>
<comment type="caution">
    <text evidence="6">The sequence shown here is derived from an EMBL/GenBank/DDBJ whole genome shotgun (WGS) entry which is preliminary data.</text>
</comment>
<dbReference type="Pfam" id="PF00454">
    <property type="entry name" value="PI3_PI4_kinase"/>
    <property type="match status" value="1"/>
</dbReference>
<organism evidence="6 7">
    <name type="scientific">Babesia ovata</name>
    <dbReference type="NCBI Taxonomy" id="189622"/>
    <lineage>
        <taxon>Eukaryota</taxon>
        <taxon>Sar</taxon>
        <taxon>Alveolata</taxon>
        <taxon>Apicomplexa</taxon>
        <taxon>Aconoidasida</taxon>
        <taxon>Piroplasmida</taxon>
        <taxon>Babesiidae</taxon>
        <taxon>Babesia</taxon>
    </lineage>
</organism>
<dbReference type="PANTHER" id="PTHR10048:SF7">
    <property type="entry name" value="PHOSPHATIDYLINOSITOL 3-KINASE CATALYTIC SUBUNIT TYPE 3"/>
    <property type="match status" value="1"/>
</dbReference>
<feature type="domain" description="PI3K/PI4K catalytic" evidence="4">
    <location>
        <begin position="855"/>
        <end position="1119"/>
    </location>
</feature>
<proteinExistence type="predicted"/>
<evidence type="ECO:0000259" key="5">
    <source>
        <dbReference type="PROSITE" id="PS51545"/>
    </source>
</evidence>
<evidence type="ECO:0000256" key="3">
    <source>
        <dbReference type="SAM" id="MobiDB-lite"/>
    </source>
</evidence>
<dbReference type="GO" id="GO:0016303">
    <property type="term" value="F:1-phosphatidylinositol-3-kinase activity"/>
    <property type="evidence" value="ECO:0007669"/>
    <property type="project" value="TreeGrafter"/>
</dbReference>
<dbReference type="SUPFAM" id="SSF56112">
    <property type="entry name" value="Protein kinase-like (PK-like)"/>
    <property type="match status" value="1"/>
</dbReference>
<dbReference type="InterPro" id="IPR042236">
    <property type="entry name" value="PI3K_accessory_sf"/>
</dbReference>
<name>A0A2H6KEH7_9APIC</name>
<dbReference type="InterPro" id="IPR016024">
    <property type="entry name" value="ARM-type_fold"/>
</dbReference>
<keyword evidence="2 6" id="KW-0418">Kinase</keyword>
<dbReference type="GO" id="GO:0000407">
    <property type="term" value="C:phagophore assembly site"/>
    <property type="evidence" value="ECO:0007669"/>
    <property type="project" value="TreeGrafter"/>
</dbReference>
<dbReference type="GO" id="GO:0048015">
    <property type="term" value="P:phosphatidylinositol-mediated signaling"/>
    <property type="evidence" value="ECO:0007669"/>
    <property type="project" value="TreeGrafter"/>
</dbReference>
<reference evidence="6 7" key="1">
    <citation type="journal article" date="2017" name="BMC Genomics">
        <title>Whole-genome assembly of Babesia ovata and comparative genomics between closely related pathogens.</title>
        <authorList>
            <person name="Yamagishi J."/>
            <person name="Asada M."/>
            <person name="Hakimi H."/>
            <person name="Tanaka T.Q."/>
            <person name="Sugimoto C."/>
            <person name="Kawazu S."/>
        </authorList>
    </citation>
    <scope>NUCLEOTIDE SEQUENCE [LARGE SCALE GENOMIC DNA]</scope>
    <source>
        <strain evidence="6 7">Miyake</strain>
    </source>
</reference>
<sequence>MKYESHVSRCHLAGFMQDLIPPDPRLHFRNFGSHEFVVSLGSLAFLWADGGDGLHQASVGNSAPLPSESADQAEPSDSSWWCSVDPRQTEIQLRCSLYENGEPISDTVTVRLNRNQIIGYHYIFSGTYAPRYHRVKHRHTYRRDSTSPICGSRSVFRCSLRHSTGEQCGFWLRRHIKCLVAAPTIVEGPSAEAYWYTELTSLMSSFKLGAKCDVSDSGSPAVKRPARRYRQRLCNWHARQHGRIKVPIIVHIDTFLRFQSHNRRFKDCVNLTLRSEIFLEGRLLAKSQLDITPRNSSVNGYMDMFYVHEPPLLESNEACNIHSCCCSPAQRLICASHLTRICEELKRIISFIFRHGPILKTSRMGPYRYLMYFYLQVLAFSGCTGLERCAEVLPRAILTVGVIHLDDFVSANRCSTYSTMQYPGDTHRHLSHVSCWPPDRYVDDCTLSTDGPNMSTLDRIFENAEKRHRNCVWRRRIGSVYLGQGCEENTIRSMLRGMPNVDNTPVCGMPTVLGFLNAPGFYRDRHMVCPMMAEALSINSSMFAPGAGLSFFPEPSDISFLKCLISTPLYSVSSAPGTLDTFDVTRPCGSIGYRKVNELVWRYQQLMAMSGGALSTFLRFVDWSSPSESYAAISAMHTWQKPGLDTLLELVSRDFSPPHVPAEVQEYACDLLIRKYTTKTLVRFLPQLVAAPGSRNVISHLIEASRTDYETAINMYWALESWEKQITHPSHEMSHFLSVIQEAGESKDVFGAIKSQRLLRQRLHYLMQRLQSHDYTEKNTTLAGALQSEEVREFFHGLGTCMEPGANVRFNVPIPLFSSPSFLIRAIDTGRCSVVKTSHDPILLAFYVCDSAAARQGLDSARSSAGHTEKTTSSPGHSEMHMRYVMFKNSDDLRLDQLCQQVAKVADVLLRRHGVESYIQSYAVTPTSPRDGFVEFLMETKSLSAVMSDHGSVQSYVLGDSPSVVDALTKRLNFVGSLASYSALTYLLGIGDRHNDNLIVSRSGHVVHVDYGYVLGSDPKPFTAPPFKLSTELLEFLGGRNSYFYHRFKERFYLVFTILRRHAKLIIMLLYILVDSNLKNVNLSAMVEMESKFMLTQHRDYDLRRHVDSLVETSASAWAATLSEKWHKLAMRWT</sequence>
<keyword evidence="7" id="KW-1185">Reference proteome</keyword>
<dbReference type="GO" id="GO:0005777">
    <property type="term" value="C:peroxisome"/>
    <property type="evidence" value="ECO:0007669"/>
    <property type="project" value="TreeGrafter"/>
</dbReference>
<dbReference type="InterPro" id="IPR015433">
    <property type="entry name" value="PI3/4_kinase"/>
</dbReference>
<dbReference type="SMART" id="SM00146">
    <property type="entry name" value="PI3Kc"/>
    <property type="match status" value="1"/>
</dbReference>
<dbReference type="OrthoDB" id="67688at2759"/>
<dbReference type="GeneID" id="39875166"/>
<evidence type="ECO:0000256" key="2">
    <source>
        <dbReference type="ARBA" id="ARBA00022777"/>
    </source>
</evidence>
<dbReference type="GO" id="GO:0000045">
    <property type="term" value="P:autophagosome assembly"/>
    <property type="evidence" value="ECO:0007669"/>
    <property type="project" value="TreeGrafter"/>
</dbReference>
<dbReference type="GO" id="GO:0006897">
    <property type="term" value="P:endocytosis"/>
    <property type="evidence" value="ECO:0007669"/>
    <property type="project" value="TreeGrafter"/>
</dbReference>
<dbReference type="Gene3D" id="1.25.40.70">
    <property type="entry name" value="Phosphatidylinositol 3-kinase, accessory domain (PIK)"/>
    <property type="match status" value="1"/>
</dbReference>
<dbReference type="PROSITE" id="PS51545">
    <property type="entry name" value="PIK_HELICAL"/>
    <property type="match status" value="1"/>
</dbReference>
<dbReference type="InterPro" id="IPR001263">
    <property type="entry name" value="PI3K_accessory_dom"/>
</dbReference>
<dbReference type="GO" id="GO:0005768">
    <property type="term" value="C:endosome"/>
    <property type="evidence" value="ECO:0007669"/>
    <property type="project" value="TreeGrafter"/>
</dbReference>
<dbReference type="GO" id="GO:0034272">
    <property type="term" value="C:phosphatidylinositol 3-kinase complex, class III, type II"/>
    <property type="evidence" value="ECO:0007669"/>
    <property type="project" value="TreeGrafter"/>
</dbReference>
<feature type="domain" description="PIK helical" evidence="5">
    <location>
        <begin position="565"/>
        <end position="743"/>
    </location>
</feature>
<dbReference type="Gene3D" id="3.30.1010.10">
    <property type="entry name" value="Phosphatidylinositol 3-kinase Catalytic Subunit, Chain A, domain 4"/>
    <property type="match status" value="1"/>
</dbReference>
<dbReference type="PROSITE" id="PS50290">
    <property type="entry name" value="PI3_4_KINASE_3"/>
    <property type="match status" value="1"/>
</dbReference>
<dbReference type="Pfam" id="PF00613">
    <property type="entry name" value="PI3Ka"/>
    <property type="match status" value="1"/>
</dbReference>
<accession>A0A2H6KEH7</accession>
<dbReference type="GO" id="GO:0034271">
    <property type="term" value="C:phosphatidylinositol 3-kinase complex, class III, type I"/>
    <property type="evidence" value="ECO:0007669"/>
    <property type="project" value="TreeGrafter"/>
</dbReference>
<dbReference type="VEuPathDB" id="PiroplasmaDB:BOVATA_028890"/>
<dbReference type="AlphaFoldDB" id="A0A2H6KEH7"/>
<evidence type="ECO:0000256" key="1">
    <source>
        <dbReference type="ARBA" id="ARBA00022679"/>
    </source>
</evidence>
<dbReference type="InterPro" id="IPR036940">
    <property type="entry name" value="PI3/4_kinase_cat_sf"/>
</dbReference>
<evidence type="ECO:0000259" key="4">
    <source>
        <dbReference type="PROSITE" id="PS50290"/>
    </source>
</evidence>
<feature type="region of interest" description="Disordered" evidence="3">
    <location>
        <begin position="58"/>
        <end position="79"/>
    </location>
</feature>
<dbReference type="InterPro" id="IPR000403">
    <property type="entry name" value="PI3/4_kinase_cat_dom"/>
</dbReference>
<gene>
    <name evidence="6" type="ORF">BOVATA_028890</name>
</gene>
<dbReference type="PANTHER" id="PTHR10048">
    <property type="entry name" value="PHOSPHATIDYLINOSITOL KINASE"/>
    <property type="match status" value="1"/>
</dbReference>
<evidence type="ECO:0000313" key="7">
    <source>
        <dbReference type="Proteomes" id="UP000236319"/>
    </source>
</evidence>
<dbReference type="RefSeq" id="XP_028867639.1">
    <property type="nucleotide sequence ID" value="XM_029011806.1"/>
</dbReference>